<feature type="compositionally biased region" description="Polar residues" evidence="9">
    <location>
        <begin position="494"/>
        <end position="511"/>
    </location>
</feature>
<dbReference type="Gene3D" id="1.10.3430.10">
    <property type="entry name" value="Ammonium transporter AmtB like domains"/>
    <property type="match status" value="1"/>
</dbReference>
<feature type="transmembrane region" description="Helical" evidence="8">
    <location>
        <begin position="72"/>
        <end position="94"/>
    </location>
</feature>
<comment type="subcellular location">
    <subcellularLocation>
        <location evidence="8">Cell membrane</location>
        <topology evidence="8">Multi-pass membrane protein</topology>
    </subcellularLocation>
    <subcellularLocation>
        <location evidence="1">Membrane</location>
        <topology evidence="1">Multi-pass membrane protein</topology>
    </subcellularLocation>
</comment>
<evidence type="ECO:0000256" key="1">
    <source>
        <dbReference type="ARBA" id="ARBA00004141"/>
    </source>
</evidence>
<keyword evidence="3 8" id="KW-0813">Transport</keyword>
<feature type="domain" description="Ammonium transporter AmtB-like" evidence="10">
    <location>
        <begin position="40"/>
        <end position="461"/>
    </location>
</feature>
<keyword evidence="7 8" id="KW-0924">Ammonia transport</keyword>
<dbReference type="PROSITE" id="PS01219">
    <property type="entry name" value="AMMONIUM_TRANSP"/>
    <property type="match status" value="1"/>
</dbReference>
<evidence type="ECO:0000313" key="11">
    <source>
        <dbReference type="EMBL" id="GBG26284.1"/>
    </source>
</evidence>
<dbReference type="GO" id="GO:0097272">
    <property type="term" value="P:ammonium homeostasis"/>
    <property type="evidence" value="ECO:0007669"/>
    <property type="project" value="TreeGrafter"/>
</dbReference>
<evidence type="ECO:0000256" key="2">
    <source>
        <dbReference type="ARBA" id="ARBA00005887"/>
    </source>
</evidence>
<dbReference type="InterPro" id="IPR029020">
    <property type="entry name" value="Ammonium/urea_transptr"/>
</dbReference>
<dbReference type="InterPro" id="IPR024041">
    <property type="entry name" value="NH4_transpt_AmtB-like_dom"/>
</dbReference>
<dbReference type="EMBL" id="BEYU01000019">
    <property type="protein sequence ID" value="GBG26284.1"/>
    <property type="molecule type" value="Genomic_DNA"/>
</dbReference>
<dbReference type="AlphaFoldDB" id="A0A2R5GEP3"/>
<dbReference type="SUPFAM" id="SSF111352">
    <property type="entry name" value="Ammonium transporter"/>
    <property type="match status" value="1"/>
</dbReference>
<feature type="transmembrane region" description="Helical" evidence="8">
    <location>
        <begin position="135"/>
        <end position="153"/>
    </location>
</feature>
<feature type="transmembrane region" description="Helical" evidence="8">
    <location>
        <begin position="160"/>
        <end position="182"/>
    </location>
</feature>
<accession>A0A2R5GEP3</accession>
<feature type="transmembrane region" description="Helical" evidence="8">
    <location>
        <begin position="290"/>
        <end position="309"/>
    </location>
</feature>
<feature type="region of interest" description="Disordered" evidence="9">
    <location>
        <begin position="458"/>
        <end position="511"/>
    </location>
</feature>
<evidence type="ECO:0000259" key="10">
    <source>
        <dbReference type="Pfam" id="PF00909"/>
    </source>
</evidence>
<gene>
    <name evidence="11" type="ORF">FCC1311_025052</name>
</gene>
<dbReference type="InterPro" id="IPR001905">
    <property type="entry name" value="Ammonium_transpt"/>
</dbReference>
<dbReference type="Proteomes" id="UP000241890">
    <property type="component" value="Unassembled WGS sequence"/>
</dbReference>
<evidence type="ECO:0000256" key="7">
    <source>
        <dbReference type="ARBA" id="ARBA00023177"/>
    </source>
</evidence>
<feature type="transmembrane region" description="Helical" evidence="8">
    <location>
        <begin position="211"/>
        <end position="232"/>
    </location>
</feature>
<sequence>MSSVNATELQERIVALESLVLAEDGSPIGFVTQSNADQIWVLLAGFLVFWMHAGFTMLEAGSVQHKNAINILFKNMGTVAIGAFFYYLFGYAWAYGTDNLIMENDIPQPNEGSFRFIGSGNYALNQETNETRHSWFFQAVFAATAATIVSGAVAGRINLLAYFATASVLTAFVYPVVSHWIWATGGWISMFQFDRADSIFADENGCGMIDFAGSGVVHMTGGIAAFWGALILGPRLGRFDADGKPVDIPPHNITIQALGVFILWFGWYGFNCGSTLVFDGPNASKVAVTTTLSPSTAILTSIVLSRFIAGHFDIGMVLNAALGGLVGITASCSVVDDWAAILIGFISAFVYVGGSKLVLFFKIDDPVDAIAVHGFCGIWGVLAAGIFSTNELIQSAYSSAEMCEGWGSPLQFRIQFIGVLAIISWVSAMMVPFYLALKAINFLRVSAEFEETGLDMSEHGGKSAYTGEPMTPQHESTKVTSDATTEEPLKVVTDTASDGSDSANEATMAQA</sequence>
<protein>
    <recommendedName>
        <fullName evidence="8">Ammonium transporter</fullName>
    </recommendedName>
</protein>
<dbReference type="OrthoDB" id="534912at2759"/>
<dbReference type="Pfam" id="PF00909">
    <property type="entry name" value="Ammonium_transp"/>
    <property type="match status" value="1"/>
</dbReference>
<name>A0A2R5GEP3_9STRA</name>
<feature type="transmembrane region" description="Helical" evidence="8">
    <location>
        <begin position="316"/>
        <end position="335"/>
    </location>
</feature>
<organism evidence="11 12">
    <name type="scientific">Hondaea fermentalgiana</name>
    <dbReference type="NCBI Taxonomy" id="2315210"/>
    <lineage>
        <taxon>Eukaryota</taxon>
        <taxon>Sar</taxon>
        <taxon>Stramenopiles</taxon>
        <taxon>Bigyra</taxon>
        <taxon>Labyrinthulomycetes</taxon>
        <taxon>Thraustochytrida</taxon>
        <taxon>Thraustochytriidae</taxon>
        <taxon>Hondaea</taxon>
    </lineage>
</organism>
<feature type="transmembrane region" description="Helical" evidence="8">
    <location>
        <begin position="39"/>
        <end position="60"/>
    </location>
</feature>
<reference evidence="11 12" key="1">
    <citation type="submission" date="2017-12" db="EMBL/GenBank/DDBJ databases">
        <title>Sequencing, de novo assembly and annotation of complete genome of a new Thraustochytrid species, strain FCC1311.</title>
        <authorList>
            <person name="Sedici K."/>
            <person name="Godart F."/>
            <person name="Aiese Cigliano R."/>
            <person name="Sanseverino W."/>
            <person name="Barakat M."/>
            <person name="Ortet P."/>
            <person name="Marechal E."/>
            <person name="Cagnac O."/>
            <person name="Amato A."/>
        </authorList>
    </citation>
    <scope>NUCLEOTIDE SEQUENCE [LARGE SCALE GENOMIC DNA]</scope>
</reference>
<dbReference type="InParanoid" id="A0A2R5GEP3"/>
<evidence type="ECO:0000313" key="12">
    <source>
        <dbReference type="Proteomes" id="UP000241890"/>
    </source>
</evidence>
<dbReference type="PANTHER" id="PTHR11730:SF6">
    <property type="entry name" value="AMMONIUM TRANSPORTER"/>
    <property type="match status" value="1"/>
</dbReference>
<feature type="transmembrane region" description="Helical" evidence="8">
    <location>
        <begin position="341"/>
        <end position="360"/>
    </location>
</feature>
<keyword evidence="6 8" id="KW-0472">Membrane</keyword>
<evidence type="ECO:0000256" key="8">
    <source>
        <dbReference type="RuleBase" id="RU362002"/>
    </source>
</evidence>
<dbReference type="PANTHER" id="PTHR11730">
    <property type="entry name" value="AMMONIUM TRANSPORTER"/>
    <property type="match status" value="1"/>
</dbReference>
<evidence type="ECO:0000256" key="6">
    <source>
        <dbReference type="ARBA" id="ARBA00023136"/>
    </source>
</evidence>
<feature type="transmembrane region" description="Helical" evidence="8">
    <location>
        <begin position="367"/>
        <end position="387"/>
    </location>
</feature>
<keyword evidence="12" id="KW-1185">Reference proteome</keyword>
<feature type="transmembrane region" description="Helical" evidence="8">
    <location>
        <begin position="253"/>
        <end position="270"/>
    </location>
</feature>
<evidence type="ECO:0000256" key="3">
    <source>
        <dbReference type="ARBA" id="ARBA00022448"/>
    </source>
</evidence>
<evidence type="ECO:0000256" key="5">
    <source>
        <dbReference type="ARBA" id="ARBA00022989"/>
    </source>
</evidence>
<proteinExistence type="inferred from homology"/>
<keyword evidence="5 8" id="KW-1133">Transmembrane helix</keyword>
<dbReference type="InterPro" id="IPR018047">
    <property type="entry name" value="Ammonium_transpt_CS"/>
</dbReference>
<dbReference type="NCBIfam" id="TIGR00836">
    <property type="entry name" value="amt"/>
    <property type="match status" value="1"/>
</dbReference>
<evidence type="ECO:0000256" key="9">
    <source>
        <dbReference type="SAM" id="MobiDB-lite"/>
    </source>
</evidence>
<feature type="transmembrane region" description="Helical" evidence="8">
    <location>
        <begin position="414"/>
        <end position="437"/>
    </location>
</feature>
<dbReference type="GO" id="GO:0008519">
    <property type="term" value="F:ammonium channel activity"/>
    <property type="evidence" value="ECO:0007669"/>
    <property type="project" value="InterPro"/>
</dbReference>
<dbReference type="GO" id="GO:0005886">
    <property type="term" value="C:plasma membrane"/>
    <property type="evidence" value="ECO:0007669"/>
    <property type="project" value="UniProtKB-SubCell"/>
</dbReference>
<evidence type="ECO:0000256" key="4">
    <source>
        <dbReference type="ARBA" id="ARBA00022692"/>
    </source>
</evidence>
<comment type="similarity">
    <text evidence="2 8">Belongs to the ammonia transporter channel (TC 1.A.11.2) family.</text>
</comment>
<keyword evidence="4 8" id="KW-0812">Transmembrane</keyword>
<comment type="caution">
    <text evidence="11">The sequence shown here is derived from an EMBL/GenBank/DDBJ whole genome shotgun (WGS) entry which is preliminary data.</text>
</comment>